<sequence length="430" mass="46282">MRDNDPTQDLGLECPYDSTFHICKNDPNRFIGCCGVSPCGARKGLCPDQHLYAASFDKAYEDYIPSQACTNDNVDVAWHGCSWSTFSFIGCCAVDPCSGGCPNRELRAARLSDNSKNAEVFLGQGYDYPPEPSPTPSPSRNPVMSRSISSATAITTAAVSSFLTSYTLNPTSEADTSSVESAAPSHESHDHSNNDICVSKGGLAGIVVTVVFLVIAAIWKVCKHQSRKTREKDDDEKSDTLKDGRLPLIQQGQGVRSKATQTPDQSKHCQVQQKSQPDTFNRFNHPYIPGWGQKKPEAVQQNGYLQPPSPAIPSRSPSPRNDDALPAFPVPSGLPGVTRNRNPDSRPSFELEGSPVPVYPVITAPSPSANPNIQNDTGSPYDSVSYTIGQMRVTNGYASDRSSDTSKIGTGSSGGVRLPDSGAKFDCTRK</sequence>
<feature type="compositionally biased region" description="Polar residues" evidence="1">
    <location>
        <begin position="250"/>
        <end position="280"/>
    </location>
</feature>
<keyword evidence="2" id="KW-0472">Membrane</keyword>
<proteinExistence type="predicted"/>
<feature type="region of interest" description="Disordered" evidence="1">
    <location>
        <begin position="225"/>
        <end position="280"/>
    </location>
</feature>
<reference evidence="4" key="1">
    <citation type="submission" date="2014-10" db="EMBL/GenBank/DDBJ databases">
        <authorList>
            <person name="King R."/>
        </authorList>
    </citation>
    <scope>NUCLEOTIDE SEQUENCE [LARGE SCALE GENOMIC DNA]</scope>
    <source>
        <strain evidence="4">A3/5</strain>
    </source>
</reference>
<evidence type="ECO:0000256" key="2">
    <source>
        <dbReference type="SAM" id="Phobius"/>
    </source>
</evidence>
<keyword evidence="2" id="KW-0812">Transmembrane</keyword>
<feature type="region of interest" description="Disordered" evidence="1">
    <location>
        <begin position="125"/>
        <end position="144"/>
    </location>
</feature>
<evidence type="ECO:0000256" key="1">
    <source>
        <dbReference type="SAM" id="MobiDB-lite"/>
    </source>
</evidence>
<feature type="region of interest" description="Disordered" evidence="1">
    <location>
        <begin position="301"/>
        <end position="384"/>
    </location>
</feature>
<keyword evidence="2" id="KW-1133">Transmembrane helix</keyword>
<protein>
    <submittedName>
        <fullName evidence="3">Uncharacterized protein</fullName>
    </submittedName>
</protein>
<name>A0A2L2U0D3_9HYPO</name>
<feature type="region of interest" description="Disordered" evidence="1">
    <location>
        <begin position="173"/>
        <end position="193"/>
    </location>
</feature>
<feature type="region of interest" description="Disordered" evidence="1">
    <location>
        <begin position="396"/>
        <end position="430"/>
    </location>
</feature>
<dbReference type="Proteomes" id="UP000245910">
    <property type="component" value="Chromosome III"/>
</dbReference>
<keyword evidence="4" id="KW-1185">Reference proteome</keyword>
<feature type="transmembrane region" description="Helical" evidence="2">
    <location>
        <begin position="202"/>
        <end position="222"/>
    </location>
</feature>
<organism evidence="3 4">
    <name type="scientific">Fusarium venenatum</name>
    <dbReference type="NCBI Taxonomy" id="56646"/>
    <lineage>
        <taxon>Eukaryota</taxon>
        <taxon>Fungi</taxon>
        <taxon>Dikarya</taxon>
        <taxon>Ascomycota</taxon>
        <taxon>Pezizomycotina</taxon>
        <taxon>Sordariomycetes</taxon>
        <taxon>Hypocreomycetidae</taxon>
        <taxon>Hypocreales</taxon>
        <taxon>Nectriaceae</taxon>
        <taxon>Fusarium</taxon>
    </lineage>
</organism>
<accession>A0A2L2U0D3</accession>
<feature type="compositionally biased region" description="Pro residues" evidence="1">
    <location>
        <begin position="129"/>
        <end position="139"/>
    </location>
</feature>
<evidence type="ECO:0000313" key="3">
    <source>
        <dbReference type="EMBL" id="CEI68360.1"/>
    </source>
</evidence>
<feature type="compositionally biased region" description="Polar residues" evidence="1">
    <location>
        <begin position="365"/>
        <end position="384"/>
    </location>
</feature>
<dbReference type="EMBL" id="LN649231">
    <property type="protein sequence ID" value="CEI68360.1"/>
    <property type="molecule type" value="Genomic_DNA"/>
</dbReference>
<dbReference type="STRING" id="56646.A0A2L2U0D3"/>
<evidence type="ECO:0000313" key="4">
    <source>
        <dbReference type="Proteomes" id="UP000245910"/>
    </source>
</evidence>
<dbReference type="AlphaFoldDB" id="A0A2L2U0D3"/>
<dbReference type="OrthoDB" id="3692311at2759"/>